<dbReference type="CDD" id="cd14481">
    <property type="entry name" value="SPX_AtSPX1_like"/>
    <property type="match status" value="1"/>
</dbReference>
<reference evidence="3" key="1">
    <citation type="submission" date="2022-12" db="EMBL/GenBank/DDBJ databases">
        <title>Draft genome assemblies for two species of Escallonia (Escalloniales).</title>
        <authorList>
            <person name="Chanderbali A."/>
            <person name="Dervinis C."/>
            <person name="Anghel I."/>
            <person name="Soltis D."/>
            <person name="Soltis P."/>
            <person name="Zapata F."/>
        </authorList>
    </citation>
    <scope>NUCLEOTIDE SEQUENCE</scope>
    <source>
        <strain evidence="3">UCBG64.0493</strain>
        <tissue evidence="3">Leaf</tissue>
    </source>
</reference>
<dbReference type="InterPro" id="IPR004331">
    <property type="entry name" value="SPX_dom"/>
</dbReference>
<dbReference type="PROSITE" id="PS51382">
    <property type="entry name" value="SPX"/>
    <property type="match status" value="1"/>
</dbReference>
<name>A0AA89BH79_9ASTE</name>
<dbReference type="AlphaFoldDB" id="A0AA89BH79"/>
<sequence length="272" mass="30205">MKFWKSLNNLIEETLPGWQDKFLSYKDLKKQLKLIFPKDGVDSRPSKRPRFSGGGGGGGGGGGEGGAGEEEEVAVTKEVIDFVKLLEAEIEKFNAFFVDKEEGYMIRLEVLRDRVAEINGSIEELLKVGREAVDFHGEMVLLENYSALNYTEGFAGAILHQLVKECETVLDRLFSMNERSAPSASSNGTEGCETRTETENRGRLNKLIVPEELAEIENLESSYVKLTLSALRVLKEIRSGSSTISAFSLPPMHSNELQEVWKKAPAVEQEAK</sequence>
<feature type="region of interest" description="Disordered" evidence="1">
    <location>
        <begin position="180"/>
        <end position="199"/>
    </location>
</feature>
<proteinExistence type="predicted"/>
<gene>
    <name evidence="3" type="ORF">RJ639_001920</name>
</gene>
<feature type="domain" description="SPX" evidence="2">
    <location>
        <begin position="1"/>
        <end position="272"/>
    </location>
</feature>
<dbReference type="PANTHER" id="PTHR45978:SF3">
    <property type="entry name" value="SPX DOMAIN-CONTAINING PROTEIN 1-LIKE"/>
    <property type="match status" value="1"/>
</dbReference>
<evidence type="ECO:0000313" key="4">
    <source>
        <dbReference type="Proteomes" id="UP001188597"/>
    </source>
</evidence>
<dbReference type="InterPro" id="IPR031142">
    <property type="entry name" value="SPX_prot"/>
</dbReference>
<comment type="caution">
    <text evidence="3">The sequence shown here is derived from an EMBL/GenBank/DDBJ whole genome shotgun (WGS) entry which is preliminary data.</text>
</comment>
<feature type="compositionally biased region" description="Gly residues" evidence="1">
    <location>
        <begin position="52"/>
        <end position="66"/>
    </location>
</feature>
<evidence type="ECO:0000259" key="2">
    <source>
        <dbReference type="PROSITE" id="PS51382"/>
    </source>
</evidence>
<dbReference type="Proteomes" id="UP001188597">
    <property type="component" value="Unassembled WGS sequence"/>
</dbReference>
<accession>A0AA89BH79</accession>
<feature type="region of interest" description="Disordered" evidence="1">
    <location>
        <begin position="39"/>
        <end position="70"/>
    </location>
</feature>
<dbReference type="EMBL" id="JAVXUP010000002">
    <property type="protein sequence ID" value="KAK3043724.1"/>
    <property type="molecule type" value="Genomic_DNA"/>
</dbReference>
<protein>
    <recommendedName>
        <fullName evidence="2">SPX domain-containing protein</fullName>
    </recommendedName>
</protein>
<dbReference type="PANTHER" id="PTHR45978">
    <property type="entry name" value="SPX DOMAIN-CONTAINING PROTEIN 3"/>
    <property type="match status" value="1"/>
</dbReference>
<keyword evidence="4" id="KW-1185">Reference proteome</keyword>
<dbReference type="GO" id="GO:0016036">
    <property type="term" value="P:cellular response to phosphate starvation"/>
    <property type="evidence" value="ECO:0007669"/>
    <property type="project" value="InterPro"/>
</dbReference>
<evidence type="ECO:0000313" key="3">
    <source>
        <dbReference type="EMBL" id="KAK3043724.1"/>
    </source>
</evidence>
<evidence type="ECO:0000256" key="1">
    <source>
        <dbReference type="SAM" id="MobiDB-lite"/>
    </source>
</evidence>
<organism evidence="3 4">
    <name type="scientific">Escallonia herrerae</name>
    <dbReference type="NCBI Taxonomy" id="1293975"/>
    <lineage>
        <taxon>Eukaryota</taxon>
        <taxon>Viridiplantae</taxon>
        <taxon>Streptophyta</taxon>
        <taxon>Embryophyta</taxon>
        <taxon>Tracheophyta</taxon>
        <taxon>Spermatophyta</taxon>
        <taxon>Magnoliopsida</taxon>
        <taxon>eudicotyledons</taxon>
        <taxon>Gunneridae</taxon>
        <taxon>Pentapetalae</taxon>
        <taxon>asterids</taxon>
        <taxon>campanulids</taxon>
        <taxon>Escalloniales</taxon>
        <taxon>Escalloniaceae</taxon>
        <taxon>Escallonia</taxon>
    </lineage>
</organism>